<dbReference type="CDD" id="cd07984">
    <property type="entry name" value="LPLAT_LABLAT-like"/>
    <property type="match status" value="1"/>
</dbReference>
<gene>
    <name evidence="7" type="ordered locus">PERMA_1057</name>
</gene>
<dbReference type="GO" id="GO:0005886">
    <property type="term" value="C:plasma membrane"/>
    <property type="evidence" value="ECO:0007669"/>
    <property type="project" value="UniProtKB-SubCell"/>
</dbReference>
<dbReference type="AlphaFoldDB" id="C0QQ97"/>
<dbReference type="PaxDb" id="123214-PERMA_1057"/>
<proteinExistence type="predicted"/>
<evidence type="ECO:0000256" key="5">
    <source>
        <dbReference type="ARBA" id="ARBA00023136"/>
    </source>
</evidence>
<evidence type="ECO:0000313" key="7">
    <source>
        <dbReference type="EMBL" id="ACO03368.1"/>
    </source>
</evidence>
<evidence type="ECO:0000256" key="2">
    <source>
        <dbReference type="ARBA" id="ARBA00022475"/>
    </source>
</evidence>
<dbReference type="eggNOG" id="COG1560">
    <property type="taxonomic scope" value="Bacteria"/>
</dbReference>
<evidence type="ECO:0000313" key="8">
    <source>
        <dbReference type="Proteomes" id="UP000001366"/>
    </source>
</evidence>
<keyword evidence="3" id="KW-0997">Cell inner membrane</keyword>
<dbReference type="STRING" id="123214.PERMA_1057"/>
<sequence length="292" mass="34740">MDEVLIRLIFGYLKKLNRDKALKRGEEIGTLLYRLGYRKDVIKKNLDIAFPQKDDEWKRYIALESLKNLGRVLAELPKLPEYLKTGEIKSIFRIRSGDELLEKYRDEGFILLTGHLGNWEIINIGLSYHGYRMSALAYRQRNRKINRIIEEIRTSAGSQIIYHDQPMRKFINALNSKRIISFLVDQNTLRHRGVFVDFFGEKASTVFFPAKVALKYKKPVLFCYSVFDKETKNYQFFVKEVKTDDLTEKDVPVLVQRYTYEVENAVREYPEQYMWTHKRWKTRPEGEPENIY</sequence>
<dbReference type="EMBL" id="CP001230">
    <property type="protein sequence ID" value="ACO03368.1"/>
    <property type="molecule type" value="Genomic_DNA"/>
</dbReference>
<dbReference type="PANTHER" id="PTHR30606">
    <property type="entry name" value="LIPID A BIOSYNTHESIS LAUROYL ACYLTRANSFERASE"/>
    <property type="match status" value="1"/>
</dbReference>
<comment type="subcellular location">
    <subcellularLocation>
        <location evidence="1">Cell inner membrane</location>
    </subcellularLocation>
</comment>
<evidence type="ECO:0000256" key="1">
    <source>
        <dbReference type="ARBA" id="ARBA00004533"/>
    </source>
</evidence>
<dbReference type="GO" id="GO:0016746">
    <property type="term" value="F:acyltransferase activity"/>
    <property type="evidence" value="ECO:0007669"/>
    <property type="project" value="UniProtKB-KW"/>
</dbReference>
<dbReference type="PANTHER" id="PTHR30606:SF10">
    <property type="entry name" value="PHOSPHATIDYLINOSITOL MANNOSIDE ACYLTRANSFERASE"/>
    <property type="match status" value="1"/>
</dbReference>
<keyword evidence="6 7" id="KW-0012">Acyltransferase</keyword>
<dbReference type="HOGENOM" id="CLU_049421_4_0_0"/>
<protein>
    <submittedName>
        <fullName evidence="7">Putative lipid A biosynthesis acyltransferase</fullName>
    </submittedName>
</protein>
<dbReference type="Pfam" id="PF03279">
    <property type="entry name" value="Lip_A_acyltrans"/>
    <property type="match status" value="1"/>
</dbReference>
<keyword evidence="8" id="KW-1185">Reference proteome</keyword>
<dbReference type="OrthoDB" id="9801955at2"/>
<dbReference type="RefSeq" id="WP_012675607.1">
    <property type="nucleotide sequence ID" value="NC_012440.1"/>
</dbReference>
<dbReference type="GO" id="GO:0009247">
    <property type="term" value="P:glycolipid biosynthetic process"/>
    <property type="evidence" value="ECO:0007669"/>
    <property type="project" value="UniProtKB-ARBA"/>
</dbReference>
<keyword evidence="5" id="KW-0472">Membrane</keyword>
<evidence type="ECO:0000256" key="6">
    <source>
        <dbReference type="ARBA" id="ARBA00023315"/>
    </source>
</evidence>
<evidence type="ECO:0000256" key="4">
    <source>
        <dbReference type="ARBA" id="ARBA00022679"/>
    </source>
</evidence>
<keyword evidence="4 7" id="KW-0808">Transferase</keyword>
<dbReference type="Proteomes" id="UP000001366">
    <property type="component" value="Chromosome"/>
</dbReference>
<dbReference type="PIRSF" id="PIRSF026649">
    <property type="entry name" value="MsbB"/>
    <property type="match status" value="1"/>
</dbReference>
<dbReference type="InterPro" id="IPR004960">
    <property type="entry name" value="LipA_acyltrans"/>
</dbReference>
<evidence type="ECO:0000256" key="3">
    <source>
        <dbReference type="ARBA" id="ARBA00022519"/>
    </source>
</evidence>
<organism evidence="7 8">
    <name type="scientific">Persephonella marina (strain DSM 14350 / EX-H1)</name>
    <dbReference type="NCBI Taxonomy" id="123214"/>
    <lineage>
        <taxon>Bacteria</taxon>
        <taxon>Pseudomonadati</taxon>
        <taxon>Aquificota</taxon>
        <taxon>Aquificia</taxon>
        <taxon>Aquificales</taxon>
        <taxon>Hydrogenothermaceae</taxon>
        <taxon>Persephonella</taxon>
    </lineage>
</organism>
<name>C0QQ97_PERMH</name>
<keyword evidence="2" id="KW-1003">Cell membrane</keyword>
<reference evidence="7 8" key="1">
    <citation type="journal article" date="2009" name="J. Bacteriol.">
        <title>Complete and draft genome sequences of six members of the Aquificales.</title>
        <authorList>
            <person name="Reysenbach A.L."/>
            <person name="Hamamura N."/>
            <person name="Podar M."/>
            <person name="Griffiths E."/>
            <person name="Ferreira S."/>
            <person name="Hochstein R."/>
            <person name="Heidelberg J."/>
            <person name="Johnson J."/>
            <person name="Mead D."/>
            <person name="Pohorille A."/>
            <person name="Sarmiento M."/>
            <person name="Schweighofer K."/>
            <person name="Seshadri R."/>
            <person name="Voytek M.A."/>
        </authorList>
    </citation>
    <scope>NUCLEOTIDE SEQUENCE [LARGE SCALE GENOMIC DNA]</scope>
    <source>
        <strain evidence="8">DSM 14350 / EX-H1</strain>
    </source>
</reference>
<dbReference type="KEGG" id="pmx:PERMA_1057"/>
<accession>C0QQ97</accession>